<dbReference type="AlphaFoldDB" id="A0A0A7CNS7"/>
<evidence type="ECO:0000313" key="3">
    <source>
        <dbReference type="EMBL" id="OQR89401.1"/>
    </source>
</evidence>
<reference evidence="2 4" key="1">
    <citation type="journal article" date="2014" name="Genome Biol. Evol.">
        <title>The secreted proteins of Achlya hypogyna and Thraustotheca clavata identify the ancestral oomycete secretome and reveal gene acquisitions by horizontal gene transfer.</title>
        <authorList>
            <person name="Misner I."/>
            <person name="Blouin N."/>
            <person name="Leonard G."/>
            <person name="Richards T.A."/>
            <person name="Lane C.E."/>
        </authorList>
    </citation>
    <scope>NUCLEOTIDE SEQUENCE</scope>
    <source>
        <strain evidence="2 4">ATCC 48635</strain>
    </source>
</reference>
<organism evidence="2">
    <name type="scientific">Achlya hypogyna</name>
    <name type="common">Oomycete</name>
    <name type="synonym">Protoachlya hypogyna</name>
    <dbReference type="NCBI Taxonomy" id="1202772"/>
    <lineage>
        <taxon>Eukaryota</taxon>
        <taxon>Sar</taxon>
        <taxon>Stramenopiles</taxon>
        <taxon>Oomycota</taxon>
        <taxon>Saprolegniomycetes</taxon>
        <taxon>Saprolegniales</taxon>
        <taxon>Achlyaceae</taxon>
        <taxon>Achlya</taxon>
    </lineage>
</organism>
<accession>A0A0A7CNS7</accession>
<feature type="signal peptide" evidence="1">
    <location>
        <begin position="1"/>
        <end position="15"/>
    </location>
</feature>
<proteinExistence type="predicted"/>
<protein>
    <submittedName>
        <fullName evidence="2">Secreted protein</fullName>
    </submittedName>
</protein>
<evidence type="ECO:0000313" key="4">
    <source>
        <dbReference type="Proteomes" id="UP000243579"/>
    </source>
</evidence>
<feature type="chain" id="PRO_5011845564" evidence="1">
    <location>
        <begin position="16"/>
        <end position="203"/>
    </location>
</feature>
<keyword evidence="1" id="KW-0732">Signal</keyword>
<evidence type="ECO:0000256" key="1">
    <source>
        <dbReference type="SAM" id="SignalP"/>
    </source>
</evidence>
<name>A0A0A7CNS7_ACHHY</name>
<gene>
    <name evidence="3" type="ORF">ACHHYP_06307</name>
</gene>
<dbReference type="Proteomes" id="UP000243579">
    <property type="component" value="Unassembled WGS sequence"/>
</dbReference>
<dbReference type="EMBL" id="KM038598">
    <property type="protein sequence ID" value="AIG56059.1"/>
    <property type="molecule type" value="Genomic_DNA"/>
</dbReference>
<dbReference type="EMBL" id="JNBR01000831">
    <property type="protein sequence ID" value="OQR89401.1"/>
    <property type="molecule type" value="Genomic_DNA"/>
</dbReference>
<keyword evidence="4" id="KW-1185">Reference proteome</keyword>
<sequence>MQLSHILLFATAAAAQHTLLDSGTPEDRPSSWGSPVTKQIPSAVRFRSSGLCGEAQTIDYVDFMVNTDLADIKANATWIGVEICPSVEDVPACPPTSVAEQIPIEVRGKRTTLHWVPATPKVLEPESLYWFIVSSNVENALQAVSWYPGSKRYGTDNDPKSDVASATRMLVPWGGMDWVVEPSGGVAPLDHRRVPNAKIVVKA</sequence>
<evidence type="ECO:0000313" key="2">
    <source>
        <dbReference type="EMBL" id="AIG56059.1"/>
    </source>
</evidence>
<dbReference type="OrthoDB" id="63012at2759"/>